<proteinExistence type="predicted"/>
<protein>
    <submittedName>
        <fullName evidence="2">Uncharacterized protein</fullName>
    </submittedName>
</protein>
<dbReference type="Proteomes" id="UP000094795">
    <property type="component" value="Unassembled WGS sequence"/>
</dbReference>
<feature type="transmembrane region" description="Helical" evidence="1">
    <location>
        <begin position="114"/>
        <end position="147"/>
    </location>
</feature>
<evidence type="ECO:0000313" key="2">
    <source>
        <dbReference type="EMBL" id="OCW55831.1"/>
    </source>
</evidence>
<dbReference type="OrthoDB" id="8115877at2"/>
<evidence type="ECO:0000256" key="1">
    <source>
        <dbReference type="SAM" id="Phobius"/>
    </source>
</evidence>
<dbReference type="AlphaFoldDB" id="A0A1C1YQI7"/>
<keyword evidence="1" id="KW-0472">Membrane</keyword>
<gene>
    <name evidence="2" type="ORF">AWJ14_15245</name>
</gene>
<feature type="transmembrane region" description="Helical" evidence="1">
    <location>
        <begin position="41"/>
        <end position="62"/>
    </location>
</feature>
<accession>A0A1C1YQI7</accession>
<evidence type="ECO:0000313" key="3">
    <source>
        <dbReference type="Proteomes" id="UP000094795"/>
    </source>
</evidence>
<sequence>MSNAVIASGVVAVAVFGFAPQNRAMLAAGAERTLRAVLDCLLASLFGWLLPFGVALGVLLLLPPWAAGATSILALLFLALAGLARYVADPDAPAPPRRHSPPPPFEHLGSPESWAVAMFLAGSALTGSLTLATAFAALTLMAAVGLGMWALAGWSGCGHLVSGWHRRHLDWALGMLMFVAATASLIAEA</sequence>
<keyword evidence="3" id="KW-1185">Reference proteome</keyword>
<feature type="transmembrane region" description="Helical" evidence="1">
    <location>
        <begin position="69"/>
        <end position="88"/>
    </location>
</feature>
<dbReference type="EMBL" id="LQZT01000049">
    <property type="protein sequence ID" value="OCW55831.1"/>
    <property type="molecule type" value="Genomic_DNA"/>
</dbReference>
<dbReference type="RefSeq" id="WP_066184073.1">
    <property type="nucleotide sequence ID" value="NZ_LQZT01000049.1"/>
</dbReference>
<comment type="caution">
    <text evidence="2">The sequence shown here is derived from an EMBL/GenBank/DDBJ whole genome shotgun (WGS) entry which is preliminary data.</text>
</comment>
<keyword evidence="1" id="KW-0812">Transmembrane</keyword>
<reference evidence="2 3" key="1">
    <citation type="submission" date="2015-12" db="EMBL/GenBank/DDBJ databases">
        <authorList>
            <person name="Shamseldin A."/>
            <person name="Moawad H."/>
            <person name="Abd El-Rahim W.M."/>
            <person name="Sadowsky M.J."/>
        </authorList>
    </citation>
    <scope>NUCLEOTIDE SEQUENCE [LARGE SCALE GENOMIC DNA]</scope>
    <source>
        <strain evidence="2 3">JC234</strain>
    </source>
</reference>
<name>A0A1C1YQI7_9HYPH</name>
<organism evidence="2 3">
    <name type="scientific">Hoeflea olei</name>
    <dbReference type="NCBI Taxonomy" id="1480615"/>
    <lineage>
        <taxon>Bacteria</taxon>
        <taxon>Pseudomonadati</taxon>
        <taxon>Pseudomonadota</taxon>
        <taxon>Alphaproteobacteria</taxon>
        <taxon>Hyphomicrobiales</taxon>
        <taxon>Rhizobiaceae</taxon>
        <taxon>Hoeflea</taxon>
    </lineage>
</organism>
<keyword evidence="1" id="KW-1133">Transmembrane helix</keyword>
<feature type="transmembrane region" description="Helical" evidence="1">
    <location>
        <begin position="168"/>
        <end position="187"/>
    </location>
</feature>